<feature type="compositionally biased region" description="Basic and acidic residues" evidence="1">
    <location>
        <begin position="34"/>
        <end position="47"/>
    </location>
</feature>
<evidence type="ECO:0000256" key="1">
    <source>
        <dbReference type="SAM" id="MobiDB-lite"/>
    </source>
</evidence>
<keyword evidence="3" id="KW-1185">Reference proteome</keyword>
<reference evidence="2" key="1">
    <citation type="submission" date="2018-11" db="EMBL/GenBank/DDBJ databases">
        <authorList>
            <consortium name="Pathogen Informatics"/>
        </authorList>
    </citation>
    <scope>NUCLEOTIDE SEQUENCE</scope>
</reference>
<dbReference type="EMBL" id="CAAALY010078068">
    <property type="protein sequence ID" value="VEL26091.1"/>
    <property type="molecule type" value="Genomic_DNA"/>
</dbReference>
<dbReference type="AlphaFoldDB" id="A0A3S5BZI9"/>
<proteinExistence type="predicted"/>
<evidence type="ECO:0000313" key="3">
    <source>
        <dbReference type="Proteomes" id="UP000784294"/>
    </source>
</evidence>
<protein>
    <submittedName>
        <fullName evidence="2">Uncharacterized protein</fullName>
    </submittedName>
</protein>
<sequence length="53" mass="6115">MNLRYFSRADRKPVVPAARPNRLAFKDPTCYRADSSKEQQFKSRDPAFHTSGV</sequence>
<comment type="caution">
    <text evidence="2">The sequence shown here is derived from an EMBL/GenBank/DDBJ whole genome shotgun (WGS) entry which is preliminary data.</text>
</comment>
<organism evidence="2 3">
    <name type="scientific">Protopolystoma xenopodis</name>
    <dbReference type="NCBI Taxonomy" id="117903"/>
    <lineage>
        <taxon>Eukaryota</taxon>
        <taxon>Metazoa</taxon>
        <taxon>Spiralia</taxon>
        <taxon>Lophotrochozoa</taxon>
        <taxon>Platyhelminthes</taxon>
        <taxon>Monogenea</taxon>
        <taxon>Polyopisthocotylea</taxon>
        <taxon>Polystomatidea</taxon>
        <taxon>Polystomatidae</taxon>
        <taxon>Protopolystoma</taxon>
    </lineage>
</organism>
<name>A0A3S5BZI9_9PLAT</name>
<accession>A0A3S5BZI9</accession>
<evidence type="ECO:0000313" key="2">
    <source>
        <dbReference type="EMBL" id="VEL26091.1"/>
    </source>
</evidence>
<dbReference type="Proteomes" id="UP000784294">
    <property type="component" value="Unassembled WGS sequence"/>
</dbReference>
<feature type="region of interest" description="Disordered" evidence="1">
    <location>
        <begin position="34"/>
        <end position="53"/>
    </location>
</feature>
<gene>
    <name evidence="2" type="ORF">PXEA_LOCUS19531</name>
</gene>